<protein>
    <recommendedName>
        <fullName evidence="1">F-box domain-containing protein</fullName>
    </recommendedName>
</protein>
<reference evidence="2 3" key="1">
    <citation type="journal article" date="2019" name="Sci. Rep.">
        <title>A high-quality genome of Eragrostis curvula grass provides insights into Poaceae evolution and supports new strategies to enhance forage quality.</title>
        <authorList>
            <person name="Carballo J."/>
            <person name="Santos B.A.C.M."/>
            <person name="Zappacosta D."/>
            <person name="Garbus I."/>
            <person name="Selva J.P."/>
            <person name="Gallo C.A."/>
            <person name="Diaz A."/>
            <person name="Albertini E."/>
            <person name="Caccamo M."/>
            <person name="Echenique V."/>
        </authorList>
    </citation>
    <scope>NUCLEOTIDE SEQUENCE [LARGE SCALE GENOMIC DNA]</scope>
    <source>
        <strain evidence="3">cv. Victoria</strain>
        <tissue evidence="2">Leaf</tissue>
    </source>
</reference>
<dbReference type="AlphaFoldDB" id="A0A5J9SKD1"/>
<feature type="domain" description="F-box" evidence="1">
    <location>
        <begin position="66"/>
        <end position="105"/>
    </location>
</feature>
<dbReference type="SMART" id="SM00256">
    <property type="entry name" value="FBOX"/>
    <property type="match status" value="2"/>
</dbReference>
<dbReference type="Gene3D" id="1.20.1280.50">
    <property type="match status" value="2"/>
</dbReference>
<dbReference type="Pfam" id="PF12937">
    <property type="entry name" value="F-box-like"/>
    <property type="match status" value="1"/>
</dbReference>
<evidence type="ECO:0000313" key="3">
    <source>
        <dbReference type="Proteomes" id="UP000324897"/>
    </source>
</evidence>
<dbReference type="SUPFAM" id="SSF81383">
    <property type="entry name" value="F-box domain"/>
    <property type="match status" value="2"/>
</dbReference>
<feature type="non-terminal residue" evidence="2">
    <location>
        <position position="1"/>
    </location>
</feature>
<dbReference type="OrthoDB" id="688525at2759"/>
<dbReference type="Pfam" id="PF03478">
    <property type="entry name" value="Beta-prop_KIB1-4"/>
    <property type="match status" value="1"/>
</dbReference>
<dbReference type="PANTHER" id="PTHR33110">
    <property type="entry name" value="F-BOX/KELCH-REPEAT PROTEIN-RELATED"/>
    <property type="match status" value="1"/>
</dbReference>
<gene>
    <name evidence="2" type="ORF">EJB05_55226</name>
</gene>
<dbReference type="InterPro" id="IPR005174">
    <property type="entry name" value="KIB1-4_b-propeller"/>
</dbReference>
<dbReference type="PANTHER" id="PTHR33110:SF79">
    <property type="entry name" value="OS12G0155900 PROTEIN"/>
    <property type="match status" value="1"/>
</dbReference>
<sequence>MVALPSTGKATSPAVPPWSALPPKLADLVLRHLPSDADRIRFAAVCRHWNHHIARQATSSSRWSALQPELVDLVLRRLYSHADRVRFVTVCRHWRHVARNYSAPLPPALPWLCSTDGACESLPDSKLYNLRFWDGEYSCQGSFGNFLLLNKEIGSSHRFLEDPLSGDTVQLPIQLYDSRRCSITESFDILKVIVCSSDHIAAMVRFDGDYFNHMVVCCRPGMPEWSTRRPRNIRNYQDMAFHEGSLYAVASGGDLFLHEVTKNSESGEPMVRGDKQVIQSPPWDGLDEVPGNRATGRLVISRTGKLLLVRWIVDISTKLTLHVFEADFEMGLWLQVESFDDQVLFVSSNCSRAMSASVHDDCLQANTIYLIDDVTMFWKFWPDPNAIACMYDMRSKTIHHISLGDRFSETLDAAWFFPTSISS</sequence>
<proteinExistence type="predicted"/>
<evidence type="ECO:0000313" key="2">
    <source>
        <dbReference type="EMBL" id="TVT99406.1"/>
    </source>
</evidence>
<evidence type="ECO:0000259" key="1">
    <source>
        <dbReference type="SMART" id="SM00256"/>
    </source>
</evidence>
<keyword evidence="3" id="KW-1185">Reference proteome</keyword>
<comment type="caution">
    <text evidence="2">The sequence shown here is derived from an EMBL/GenBank/DDBJ whole genome shotgun (WGS) entry which is preliminary data.</text>
</comment>
<dbReference type="InterPro" id="IPR036047">
    <property type="entry name" value="F-box-like_dom_sf"/>
</dbReference>
<dbReference type="Gramene" id="TVT99406">
    <property type="protein sequence ID" value="TVT99406"/>
    <property type="gene ID" value="EJB05_55226"/>
</dbReference>
<organism evidence="2 3">
    <name type="scientific">Eragrostis curvula</name>
    <name type="common">weeping love grass</name>
    <dbReference type="NCBI Taxonomy" id="38414"/>
    <lineage>
        <taxon>Eukaryota</taxon>
        <taxon>Viridiplantae</taxon>
        <taxon>Streptophyta</taxon>
        <taxon>Embryophyta</taxon>
        <taxon>Tracheophyta</taxon>
        <taxon>Spermatophyta</taxon>
        <taxon>Magnoliopsida</taxon>
        <taxon>Liliopsida</taxon>
        <taxon>Poales</taxon>
        <taxon>Poaceae</taxon>
        <taxon>PACMAD clade</taxon>
        <taxon>Chloridoideae</taxon>
        <taxon>Eragrostideae</taxon>
        <taxon>Eragrostidinae</taxon>
        <taxon>Eragrostis</taxon>
    </lineage>
</organism>
<dbReference type="Proteomes" id="UP000324897">
    <property type="component" value="Unassembled WGS sequence"/>
</dbReference>
<accession>A0A5J9SKD1</accession>
<feature type="domain" description="F-box" evidence="1">
    <location>
        <begin position="21"/>
        <end position="62"/>
    </location>
</feature>
<dbReference type="InterPro" id="IPR001810">
    <property type="entry name" value="F-box_dom"/>
</dbReference>
<dbReference type="EMBL" id="RWGY01000722">
    <property type="protein sequence ID" value="TVT99406.1"/>
    <property type="molecule type" value="Genomic_DNA"/>
</dbReference>
<name>A0A5J9SKD1_9POAL</name>